<dbReference type="InterPro" id="IPR007053">
    <property type="entry name" value="LRAT_dom"/>
</dbReference>
<keyword evidence="1" id="KW-0472">Membrane</keyword>
<keyword evidence="3" id="KW-1185">Reference proteome</keyword>
<dbReference type="PANTHER" id="PTHR46137">
    <property type="entry name" value="OS05G0310600 PROTEIN"/>
    <property type="match status" value="1"/>
</dbReference>
<feature type="domain" description="LRAT" evidence="2">
    <location>
        <begin position="149"/>
        <end position="266"/>
    </location>
</feature>
<evidence type="ECO:0000259" key="2">
    <source>
        <dbReference type="Pfam" id="PF04970"/>
    </source>
</evidence>
<dbReference type="Proteomes" id="UP000887540">
    <property type="component" value="Unplaced"/>
</dbReference>
<dbReference type="AlphaFoldDB" id="A0A914CIC2"/>
<sequence>MSQSYRCITQNTVNRVVEVENEDFDSVESPLQKFEAWVNIDIPPRSEKFFGQTEKDQWFCFVLTTFMDRFEVRLYMDEDHKEDQNYVHWYQLNEEPHYIESRRFVSRNDAILYIKKRKNDLKENLCKEKYLTRIRLMPKDCVKNPDKYLKPGDHIQTPLPIVDIAHHEGIYLGDGKVIHISVDKLSLTHAVREKGKACARLGRLYPNFTDSLDKDIKVVVYRIRFRTPDEIINCAYKFEKEFYREGEYHLLLKNCQHFASLCAAGREEMTDKTNLIATGSAAIGVIGAIGMGLYAGYKIATIVFSTTSSTNEDDD</sequence>
<dbReference type="Pfam" id="PF04970">
    <property type="entry name" value="LRAT"/>
    <property type="match status" value="1"/>
</dbReference>
<evidence type="ECO:0000256" key="1">
    <source>
        <dbReference type="SAM" id="Phobius"/>
    </source>
</evidence>
<feature type="transmembrane region" description="Helical" evidence="1">
    <location>
        <begin position="275"/>
        <end position="297"/>
    </location>
</feature>
<dbReference type="PANTHER" id="PTHR46137:SF3">
    <property type="entry name" value="OS05G0310600 PROTEIN"/>
    <property type="match status" value="1"/>
</dbReference>
<protein>
    <submittedName>
        <fullName evidence="4">LRAT domain-containing protein</fullName>
    </submittedName>
</protein>
<reference evidence="4" key="1">
    <citation type="submission" date="2022-11" db="UniProtKB">
        <authorList>
            <consortium name="WormBaseParasite"/>
        </authorList>
    </citation>
    <scope>IDENTIFICATION</scope>
</reference>
<keyword evidence="1" id="KW-0812">Transmembrane</keyword>
<proteinExistence type="predicted"/>
<keyword evidence="1" id="KW-1133">Transmembrane helix</keyword>
<evidence type="ECO:0000313" key="3">
    <source>
        <dbReference type="Proteomes" id="UP000887540"/>
    </source>
</evidence>
<dbReference type="WBParaSite" id="ACRNAN_scaffold10693.g29006.t1">
    <property type="protein sequence ID" value="ACRNAN_scaffold10693.g29006.t1"/>
    <property type="gene ID" value="ACRNAN_scaffold10693.g29006"/>
</dbReference>
<accession>A0A914CIC2</accession>
<evidence type="ECO:0000313" key="4">
    <source>
        <dbReference type="WBParaSite" id="ACRNAN_scaffold10693.g29006.t1"/>
    </source>
</evidence>
<name>A0A914CIC2_9BILA</name>
<dbReference type="Gene3D" id="3.90.1720.10">
    <property type="entry name" value="endopeptidase domain like (from Nostoc punctiforme)"/>
    <property type="match status" value="1"/>
</dbReference>
<organism evidence="3 4">
    <name type="scientific">Acrobeloides nanus</name>
    <dbReference type="NCBI Taxonomy" id="290746"/>
    <lineage>
        <taxon>Eukaryota</taxon>
        <taxon>Metazoa</taxon>
        <taxon>Ecdysozoa</taxon>
        <taxon>Nematoda</taxon>
        <taxon>Chromadorea</taxon>
        <taxon>Rhabditida</taxon>
        <taxon>Tylenchina</taxon>
        <taxon>Cephalobomorpha</taxon>
        <taxon>Cephaloboidea</taxon>
        <taxon>Cephalobidae</taxon>
        <taxon>Acrobeloides</taxon>
    </lineage>
</organism>